<dbReference type="RefSeq" id="WP_347690019.1">
    <property type="nucleotide sequence ID" value="NZ_JBDPZN010000002.1"/>
</dbReference>
<feature type="region of interest" description="Disordered" evidence="1">
    <location>
        <begin position="1"/>
        <end position="23"/>
    </location>
</feature>
<dbReference type="Proteomes" id="UP001477278">
    <property type="component" value="Unassembled WGS sequence"/>
</dbReference>
<dbReference type="EMBL" id="JBDPZN010000002">
    <property type="protein sequence ID" value="MEO3682339.1"/>
    <property type="molecule type" value="Genomic_DNA"/>
</dbReference>
<comment type="caution">
    <text evidence="2">The sequence shown here is derived from an EMBL/GenBank/DDBJ whole genome shotgun (WGS) entry which is preliminary data.</text>
</comment>
<sequence>MISTANAEADTNTEQTAYHSKDHQSFQGPDLLFSGQVNVDMLFPENDVTNYSGMGLQLMLR</sequence>
<organism evidence="2 3">
    <name type="scientific">Shewanella vesiculosa</name>
    <dbReference type="NCBI Taxonomy" id="518738"/>
    <lineage>
        <taxon>Bacteria</taxon>
        <taxon>Pseudomonadati</taxon>
        <taxon>Pseudomonadota</taxon>
        <taxon>Gammaproteobacteria</taxon>
        <taxon>Alteromonadales</taxon>
        <taxon>Shewanellaceae</taxon>
        <taxon>Shewanella</taxon>
    </lineage>
</organism>
<keyword evidence="3" id="KW-1185">Reference proteome</keyword>
<proteinExistence type="predicted"/>
<reference evidence="2 3" key="1">
    <citation type="submission" date="2024-05" db="EMBL/GenBank/DDBJ databases">
        <title>Genome sequencing of Marine Estuary Bacteria, Shewanella vesiculosa and S. baltica, and Pseudomonas syringae.</title>
        <authorList>
            <person name="Gurung A."/>
            <person name="Maclea K.S."/>
        </authorList>
    </citation>
    <scope>NUCLEOTIDE SEQUENCE [LARGE SCALE GENOMIC DNA]</scope>
    <source>
        <strain evidence="2 3">1A</strain>
    </source>
</reference>
<gene>
    <name evidence="2" type="ORF">ABHN84_08550</name>
</gene>
<evidence type="ECO:0000313" key="2">
    <source>
        <dbReference type="EMBL" id="MEO3682339.1"/>
    </source>
</evidence>
<evidence type="ECO:0000313" key="3">
    <source>
        <dbReference type="Proteomes" id="UP001477278"/>
    </source>
</evidence>
<accession>A0ABV0FND3</accession>
<protein>
    <submittedName>
        <fullName evidence="2">Uncharacterized protein</fullName>
    </submittedName>
</protein>
<evidence type="ECO:0000256" key="1">
    <source>
        <dbReference type="SAM" id="MobiDB-lite"/>
    </source>
</evidence>
<name>A0ABV0FND3_9GAMM</name>
<feature type="compositionally biased region" description="Polar residues" evidence="1">
    <location>
        <begin position="1"/>
        <end position="18"/>
    </location>
</feature>